<reference evidence="1 2" key="1">
    <citation type="submission" date="2019-12" db="EMBL/GenBank/DDBJ databases">
        <title>Genomic-based taxomic classification of the family Erythrobacteraceae.</title>
        <authorList>
            <person name="Xu L."/>
        </authorList>
    </citation>
    <scope>NUCLEOTIDE SEQUENCE [LARGE SCALE GENOMIC DNA]</scope>
    <source>
        <strain evidence="1 2">DSM 18604</strain>
    </source>
</reference>
<proteinExistence type="predicted"/>
<name>A0A845A971_9SPHN</name>
<dbReference type="RefSeq" id="WP_160738475.1">
    <property type="nucleotide sequence ID" value="NZ_WTYQ01000001.1"/>
</dbReference>
<sequence length="221" mass="24435">MISAWSAPTGEAEMVAYFDHQRLHRLLILPALFDEANKMRHQTLAVMRHLDHRQIDSFLPDLPGCNESLVPLEEQSLSLWIDAAKAAAQSFQATHVLAIRGGALLTPPGLPGWRYAPVSGKSILRQLIRSRTISSTEAGRREKSASLFEQGRKEGIELAGFSLGPSMIAELEESEIPLSPRWRDIEQASLNGPPLWLRAEPDFAADQAERLADIIAQGLKV</sequence>
<dbReference type="EMBL" id="WTYQ01000001">
    <property type="protein sequence ID" value="MXP25345.1"/>
    <property type="molecule type" value="Genomic_DNA"/>
</dbReference>
<accession>A0A845A971</accession>
<organism evidence="1 2">
    <name type="scientific">Altericroceibacterium indicum</name>
    <dbReference type="NCBI Taxonomy" id="374177"/>
    <lineage>
        <taxon>Bacteria</taxon>
        <taxon>Pseudomonadati</taxon>
        <taxon>Pseudomonadota</taxon>
        <taxon>Alphaproteobacteria</taxon>
        <taxon>Sphingomonadales</taxon>
        <taxon>Erythrobacteraceae</taxon>
        <taxon>Altericroceibacterium</taxon>
    </lineage>
</organism>
<comment type="caution">
    <text evidence="1">The sequence shown here is derived from an EMBL/GenBank/DDBJ whole genome shotgun (WGS) entry which is preliminary data.</text>
</comment>
<keyword evidence="2" id="KW-1185">Reference proteome</keyword>
<evidence type="ECO:0000313" key="1">
    <source>
        <dbReference type="EMBL" id="MXP25345.1"/>
    </source>
</evidence>
<dbReference type="Proteomes" id="UP000460561">
    <property type="component" value="Unassembled WGS sequence"/>
</dbReference>
<protein>
    <submittedName>
        <fullName evidence="1">Uncharacterized protein</fullName>
    </submittedName>
</protein>
<dbReference type="AlphaFoldDB" id="A0A845A971"/>
<evidence type="ECO:0000313" key="2">
    <source>
        <dbReference type="Proteomes" id="UP000460561"/>
    </source>
</evidence>
<gene>
    <name evidence="1" type="ORF">GRI39_04700</name>
</gene>
<dbReference type="OrthoDB" id="7390151at2"/>